<reference evidence="1 2" key="1">
    <citation type="journal article" date="2020" name="IScience">
        <title>Genome Sequencing of the Endangered Kingdonia uniflora (Circaeasteraceae, Ranunculales) Reveals Potential Mechanisms of Evolutionary Specialization.</title>
        <authorList>
            <person name="Sun Y."/>
            <person name="Deng T."/>
            <person name="Zhang A."/>
            <person name="Moore M.J."/>
            <person name="Landis J.B."/>
            <person name="Lin N."/>
            <person name="Zhang H."/>
            <person name="Zhang X."/>
            <person name="Huang J."/>
            <person name="Zhang X."/>
            <person name="Sun H."/>
            <person name="Wang H."/>
        </authorList>
    </citation>
    <scope>NUCLEOTIDE SEQUENCE [LARGE SCALE GENOMIC DNA]</scope>
    <source>
        <strain evidence="1">TB1705</strain>
        <tissue evidence="1">Leaf</tissue>
    </source>
</reference>
<name>A0A7J7L1I0_9MAGN</name>
<dbReference type="AlphaFoldDB" id="A0A7J7L1I0"/>
<dbReference type="Proteomes" id="UP000541444">
    <property type="component" value="Unassembled WGS sequence"/>
</dbReference>
<gene>
    <name evidence="1" type="ORF">GIB67_035032</name>
</gene>
<evidence type="ECO:0000313" key="1">
    <source>
        <dbReference type="EMBL" id="KAF6136473.1"/>
    </source>
</evidence>
<keyword evidence="2" id="KW-1185">Reference proteome</keyword>
<evidence type="ECO:0000313" key="2">
    <source>
        <dbReference type="Proteomes" id="UP000541444"/>
    </source>
</evidence>
<protein>
    <submittedName>
        <fullName evidence="1">Uncharacterized protein</fullName>
    </submittedName>
</protein>
<feature type="non-terminal residue" evidence="1">
    <location>
        <position position="1"/>
    </location>
</feature>
<sequence>MLHYCVRINSDKLGKIVAEIMATQSGLLKLCYTSRALSTVFNRVNPYFLRNANTQLIRRSSYSTWGEAYANLHRKTPRSSLQRSAWALHGVSLKENLLKEVQLEKYESEGKGLLSRNNNSLGIQHKPEVIKSKSIKTFDEVINDKPIESWSSTSRFDDRILSKYQKRFESKSPKAFNQDINCGIKESPSSALLSEGYILPTEDLRIDNDNSVRIQHKPKVIKLKSIKTFDEVINDKPIESWSSTSRFDDRILSKYQKRFESKSPKAFNQDINCGIKESPSSALLSE</sequence>
<dbReference type="EMBL" id="JACGCM010002693">
    <property type="protein sequence ID" value="KAF6136473.1"/>
    <property type="molecule type" value="Genomic_DNA"/>
</dbReference>
<proteinExistence type="predicted"/>
<accession>A0A7J7L1I0</accession>
<comment type="caution">
    <text evidence="1">The sequence shown here is derived from an EMBL/GenBank/DDBJ whole genome shotgun (WGS) entry which is preliminary data.</text>
</comment>
<organism evidence="1 2">
    <name type="scientific">Kingdonia uniflora</name>
    <dbReference type="NCBI Taxonomy" id="39325"/>
    <lineage>
        <taxon>Eukaryota</taxon>
        <taxon>Viridiplantae</taxon>
        <taxon>Streptophyta</taxon>
        <taxon>Embryophyta</taxon>
        <taxon>Tracheophyta</taxon>
        <taxon>Spermatophyta</taxon>
        <taxon>Magnoliopsida</taxon>
        <taxon>Ranunculales</taxon>
        <taxon>Circaeasteraceae</taxon>
        <taxon>Kingdonia</taxon>
    </lineage>
</organism>